<dbReference type="GO" id="GO:0007059">
    <property type="term" value="P:chromosome segregation"/>
    <property type="evidence" value="ECO:0007669"/>
    <property type="project" value="EnsemblFungi"/>
</dbReference>
<keyword evidence="8 10" id="KW-0175">Coiled coil</keyword>
<dbReference type="GO" id="GO:0000149">
    <property type="term" value="F:SNARE binding"/>
    <property type="evidence" value="ECO:0007669"/>
    <property type="project" value="EnsemblFungi"/>
</dbReference>
<dbReference type="GO" id="GO:0019901">
    <property type="term" value="F:protein kinase binding"/>
    <property type="evidence" value="ECO:0007669"/>
    <property type="project" value="TreeGrafter"/>
</dbReference>
<dbReference type="GO" id="GO:0034727">
    <property type="term" value="P:piecemeal microautophagy of the nucleus"/>
    <property type="evidence" value="ECO:0007669"/>
    <property type="project" value="EnsemblFungi"/>
</dbReference>
<dbReference type="EMBL" id="HE612856">
    <property type="protein sequence ID" value="CCE61452.1"/>
    <property type="molecule type" value="Genomic_DNA"/>
</dbReference>
<dbReference type="GO" id="GO:0000422">
    <property type="term" value="P:autophagy of mitochondrion"/>
    <property type="evidence" value="ECO:0007669"/>
    <property type="project" value="EnsemblFungi"/>
</dbReference>
<dbReference type="InterPro" id="IPR019460">
    <property type="entry name" value="Atg11_C"/>
</dbReference>
<keyword evidence="4 9" id="KW-0813">Transport</keyword>
<evidence type="ECO:0000313" key="14">
    <source>
        <dbReference type="EMBL" id="CCE61452.1"/>
    </source>
</evidence>
<dbReference type="GO" id="GO:0032258">
    <property type="term" value="P:cytoplasm to vacuole targeting by the Cvt pathway"/>
    <property type="evidence" value="ECO:0007669"/>
    <property type="project" value="EnsemblFungi"/>
</dbReference>
<dbReference type="OrthoDB" id="447953at2759"/>
<dbReference type="InterPro" id="IPR040040">
    <property type="entry name" value="ATG11"/>
</dbReference>
<keyword evidence="9" id="KW-0472">Membrane</keyword>
<dbReference type="PANTHER" id="PTHR13222">
    <property type="entry name" value="RB1-INDUCIBLE COILED-COIL"/>
    <property type="match status" value="1"/>
</dbReference>
<evidence type="ECO:0000256" key="6">
    <source>
        <dbReference type="ARBA" id="ARBA00022927"/>
    </source>
</evidence>
<evidence type="ECO:0000256" key="7">
    <source>
        <dbReference type="ARBA" id="ARBA00023006"/>
    </source>
</evidence>
<keyword evidence="15" id="KW-1185">Reference proteome</keyword>
<dbReference type="GO" id="GO:1903599">
    <property type="term" value="P:positive regulation of autophagy of mitochondrion"/>
    <property type="evidence" value="ECO:0007669"/>
    <property type="project" value="UniProtKB-UniRule"/>
</dbReference>
<dbReference type="RefSeq" id="XP_003683886.1">
    <property type="nucleotide sequence ID" value="XM_003683838.1"/>
</dbReference>
<dbReference type="GO" id="GO:0060090">
    <property type="term" value="F:molecular adaptor activity"/>
    <property type="evidence" value="ECO:0007669"/>
    <property type="project" value="EnsemblFungi"/>
</dbReference>
<dbReference type="AlphaFoldDB" id="G8BNH4"/>
<evidence type="ECO:0000256" key="3">
    <source>
        <dbReference type="ARBA" id="ARBA00013804"/>
    </source>
</evidence>
<evidence type="ECO:0000256" key="1">
    <source>
        <dbReference type="ARBA" id="ARBA00004148"/>
    </source>
</evidence>
<organism evidence="14 15">
    <name type="scientific">Tetrapisispora phaffii (strain ATCC 24235 / CBS 4417 / NBRC 1672 / NRRL Y-8282 / UCD 70-5)</name>
    <name type="common">Yeast</name>
    <name type="synonym">Fabospora phaffii</name>
    <dbReference type="NCBI Taxonomy" id="1071381"/>
    <lineage>
        <taxon>Eukaryota</taxon>
        <taxon>Fungi</taxon>
        <taxon>Dikarya</taxon>
        <taxon>Ascomycota</taxon>
        <taxon>Saccharomycotina</taxon>
        <taxon>Saccharomycetes</taxon>
        <taxon>Saccharomycetales</taxon>
        <taxon>Saccharomycetaceae</taxon>
        <taxon>Tetrapisispora</taxon>
    </lineage>
</organism>
<dbReference type="GO" id="GO:0000425">
    <property type="term" value="P:pexophagy"/>
    <property type="evidence" value="ECO:0007669"/>
    <property type="project" value="EnsemblFungi"/>
</dbReference>
<comment type="function">
    <text evidence="9">Involved in cytoplasm to vacuole transport (Cvt), pexophagy, mitophagy and nucleophagy. Recruits mitochondria for their selective degradation via autophagy (mitophagy) during starvation. Works as scaffold proteins that recruit ATG proteins to the pre-autophagosome (PAS), the site of vesicle/autophagosome formation. Required for the Cvt vesicles completion.</text>
</comment>
<feature type="domain" description="Autophagy protein ATG17-like" evidence="12">
    <location>
        <begin position="186"/>
        <end position="507"/>
    </location>
</feature>
<evidence type="ECO:0000256" key="11">
    <source>
        <dbReference type="SAM" id="MobiDB-lite"/>
    </source>
</evidence>
<protein>
    <recommendedName>
        <fullName evidence="3 9">Autophagy-related protein 11</fullName>
    </recommendedName>
</protein>
<sequence>MLNSKEVKNSPSLSVVINAFTGEVIDTNLLYFVNLNDFKNFISNKWSIALDSILILLSFGNKMNEKYFNDIIKNNKSDNEKIYIFDKRLFSITNNPDDKIPKQSKLTTNKTRDNTNDGSNVNNNIQKRIGELLVQLKRKERDYFDQLVKPMLSPLVDLNLNYFYNEDSNDSKHQRIVSIIATNLGWLSALEIDINYYQRLIEDNLSGIQNILESLKVSQQYLQIYCYDVETLYNSNVTYLNILNENKIRDSWEDFFDSKLTQLNNINSKPLSTYFNKQYLIETSKALKILDFNLNNDLKTHKVTVNNNLLLRKKVECNIVDIFSTYSTENLNFELEKTMLNKFSDILENVRSVSHELLENEEPNNSYTKEAIEKISELKNNYVQKLHTIALALYTQTTTLLDLKYKLQREVVRIMGQISYIQIEILNVKKHLLKDVTKRLEKYQTYELELAHVQDIPIIYGLFIIETFRRNDWFIKLNLSSSTSSKQLINMIKDEKIVRNQWQTKFQSNTKYLKNELLNIADLDNFYEMFNHNLDTIPVKSELSIKESEILKSKLRIFIEYYIERVKELKLDDDIVDSLNSYYNSVALTNVTVIDNEKDILDNQNIISHYEKRIKNLELLLHTASISNHENWPTGLLKSNFKYFKNDLRSMNSKTKLSSSKFSNSNFEIVDRLRIDDVEEELRRVKQKMDMTLRDNYSLSEKLTKITNDKVNIEVERDAYKETLSHLNNELSRLTTIEADMQNILSNKEQTFKDNMIKLVNENKSLLVSLSSEIEKKNKIRDEQKQTEQIIAKNNEQIQELRTLIDVQKDSSAVATKTLKTEYEDIISNLKQQLREKDTQINSKFVDNMKDGSNNGQIIKKGGTDDTTVLDTSIKIDNQKKQEIQVLDSRLIESVYNIVSSNIIVLENIGLLLSFDDDHNLEIKRVKGLKKNMNQSILDESTSINLTRFQTQSNVLQEIKSEFGHLITGCTEEDQINFIKKINEIYKEKLYESAVIKRFDDIETLAKKLTKDNKSKKKLIDRYMMEKISLNKFEVGDLALFLPMKENNATDENSTTSSWNSTFSSVDLLTPPPFDNIMQPQYNQVSNKLKEKNTIEARPWAAFTAFEETSRYFLQDSNNISRNKEWFIGKISHMERFVADTAINNPYRVPKGTVWYHVTATLESYQ</sequence>
<evidence type="ECO:0000256" key="8">
    <source>
        <dbReference type="ARBA" id="ARBA00023054"/>
    </source>
</evidence>
<dbReference type="GO" id="GO:0034497">
    <property type="term" value="P:protein localization to phagophore assembly site"/>
    <property type="evidence" value="ECO:0007669"/>
    <property type="project" value="EnsemblFungi"/>
</dbReference>
<accession>G8BNH4</accession>
<proteinExistence type="inferred from homology"/>
<dbReference type="HOGENOM" id="CLU_272501_0_0_1"/>
<dbReference type="GO" id="GO:0034045">
    <property type="term" value="C:phagophore assembly site membrane"/>
    <property type="evidence" value="ECO:0007669"/>
    <property type="project" value="UniProtKB-SubCell"/>
</dbReference>
<dbReference type="InterPro" id="IPR045326">
    <property type="entry name" value="ATG17-like_dom"/>
</dbReference>
<dbReference type="GO" id="GO:0071957">
    <property type="term" value="C:old mitotic spindle pole body"/>
    <property type="evidence" value="ECO:0007669"/>
    <property type="project" value="EnsemblFungi"/>
</dbReference>
<dbReference type="KEGG" id="tpf:TPHA_0A03760"/>
<dbReference type="GO" id="GO:0034517">
    <property type="term" value="P:ribophagy"/>
    <property type="evidence" value="ECO:0007669"/>
    <property type="project" value="EnsemblFungi"/>
</dbReference>
<gene>
    <name evidence="14" type="primary">TPHA0A03760</name>
    <name evidence="14" type="ordered locus">TPHA_0A03760</name>
</gene>
<feature type="coiled-coil region" evidence="10">
    <location>
        <begin position="675"/>
        <end position="737"/>
    </location>
</feature>
<evidence type="ECO:0000259" key="13">
    <source>
        <dbReference type="Pfam" id="PF10377"/>
    </source>
</evidence>
<dbReference type="OMA" id="EIDVHYF"/>
<name>G8BNH4_TETPH</name>
<dbReference type="GeneID" id="11532562"/>
<dbReference type="Proteomes" id="UP000005666">
    <property type="component" value="Chromosome 1"/>
</dbReference>
<evidence type="ECO:0000256" key="4">
    <source>
        <dbReference type="ARBA" id="ARBA00022448"/>
    </source>
</evidence>
<dbReference type="eggNOG" id="ENOG502QVZE">
    <property type="taxonomic scope" value="Eukaryota"/>
</dbReference>
<comment type="similarity">
    <text evidence="2 9">Belongs to the ATG11 family.</text>
</comment>
<dbReference type="PANTHER" id="PTHR13222:SF1">
    <property type="entry name" value="RB1-INDUCIBLE COILED-COIL PROTEIN 1"/>
    <property type="match status" value="1"/>
</dbReference>
<dbReference type="GO" id="GO:0031503">
    <property type="term" value="P:protein-containing complex localization"/>
    <property type="evidence" value="ECO:0007669"/>
    <property type="project" value="EnsemblFungi"/>
</dbReference>
<keyword evidence="7 9" id="KW-0072">Autophagy</keyword>
<dbReference type="GO" id="GO:0005774">
    <property type="term" value="C:vacuolar membrane"/>
    <property type="evidence" value="ECO:0007669"/>
    <property type="project" value="UniProtKB-SubCell"/>
</dbReference>
<keyword evidence="6 9" id="KW-0653">Protein transport</keyword>
<dbReference type="GO" id="GO:0006995">
    <property type="term" value="P:cellular response to nitrogen starvation"/>
    <property type="evidence" value="ECO:0007669"/>
    <property type="project" value="EnsemblFungi"/>
</dbReference>
<evidence type="ECO:0000256" key="9">
    <source>
        <dbReference type="RuleBase" id="RU367075"/>
    </source>
</evidence>
<dbReference type="GO" id="GO:2000786">
    <property type="term" value="P:positive regulation of autophagosome assembly"/>
    <property type="evidence" value="ECO:0007669"/>
    <property type="project" value="EnsemblFungi"/>
</dbReference>
<dbReference type="GO" id="GO:0061709">
    <property type="term" value="P:reticulophagy"/>
    <property type="evidence" value="ECO:0007669"/>
    <property type="project" value="EnsemblFungi"/>
</dbReference>
<dbReference type="STRING" id="1071381.G8BNH4"/>
<feature type="domain" description="Autophagy-related protein 11 C-terminal" evidence="13">
    <location>
        <begin position="992"/>
        <end position="1161"/>
    </location>
</feature>
<evidence type="ECO:0000256" key="5">
    <source>
        <dbReference type="ARBA" id="ARBA00022554"/>
    </source>
</evidence>
<dbReference type="Pfam" id="PF04108">
    <property type="entry name" value="ATG17_like"/>
    <property type="match status" value="1"/>
</dbReference>
<feature type="region of interest" description="Disordered" evidence="11">
    <location>
        <begin position="100"/>
        <end position="121"/>
    </location>
</feature>
<dbReference type="Pfam" id="PF10377">
    <property type="entry name" value="ATG11"/>
    <property type="match status" value="1"/>
</dbReference>
<comment type="subunit">
    <text evidence="9">Homodimer.</text>
</comment>
<evidence type="ECO:0000256" key="2">
    <source>
        <dbReference type="ARBA" id="ARBA00009729"/>
    </source>
</evidence>
<evidence type="ECO:0000313" key="15">
    <source>
        <dbReference type="Proteomes" id="UP000005666"/>
    </source>
</evidence>
<dbReference type="GO" id="GO:1990316">
    <property type="term" value="C:Atg1/ULK1 kinase complex"/>
    <property type="evidence" value="ECO:0007669"/>
    <property type="project" value="TreeGrafter"/>
</dbReference>
<keyword evidence="5 9" id="KW-0926">Vacuole</keyword>
<evidence type="ECO:0000256" key="10">
    <source>
        <dbReference type="SAM" id="Coils"/>
    </source>
</evidence>
<reference evidence="14 15" key="1">
    <citation type="journal article" date="2011" name="Proc. Natl. Acad. Sci. U.S.A.">
        <title>Evolutionary erosion of yeast sex chromosomes by mating-type switching accidents.</title>
        <authorList>
            <person name="Gordon J.L."/>
            <person name="Armisen D."/>
            <person name="Proux-Wera E."/>
            <person name="Oheigeartaigh S.S."/>
            <person name="Byrne K.P."/>
            <person name="Wolfe K.H."/>
        </authorList>
    </citation>
    <scope>NUCLEOTIDE SEQUENCE [LARGE SCALE GENOMIC DNA]</scope>
    <source>
        <strain evidence="15">ATCC 24235 / CBS 4417 / NBRC 1672 / NRRL Y-8282 / UCD 70-5</strain>
    </source>
</reference>
<evidence type="ECO:0000259" key="12">
    <source>
        <dbReference type="Pfam" id="PF04108"/>
    </source>
</evidence>
<comment type="subcellular location">
    <subcellularLocation>
        <location evidence="9">Preautophagosomal structure membrane</location>
        <topology evidence="9">Peripheral membrane protein</topology>
    </subcellularLocation>
    <subcellularLocation>
        <location evidence="1 9">Vacuole membrane</location>
        <topology evidence="1 9">Peripheral membrane protein</topology>
    </subcellularLocation>
    <text evidence="9">During pexophagy, accumulates in the vacuolar membrane region, where the peroxisomes contact the vacuole.</text>
</comment>